<evidence type="ECO:0000313" key="2">
    <source>
        <dbReference type="Proteomes" id="UP000783253"/>
    </source>
</evidence>
<reference evidence="1 2" key="1">
    <citation type="submission" date="2021-08" db="EMBL/GenBank/DDBJ databases">
        <title>Comparative Genomics Analysis of the Genus Qipengyuania Reveals Extensive Genetic Diversity and Metabolic Versatility, Including the Description of Fifteen Novel Species.</title>
        <authorList>
            <person name="Liu Y."/>
        </authorList>
    </citation>
    <scope>NUCLEOTIDE SEQUENCE [LARGE SCALE GENOMIC DNA]</scope>
    <source>
        <strain evidence="1 2">1NDH17</strain>
    </source>
</reference>
<comment type="caution">
    <text evidence="1">The sequence shown here is derived from an EMBL/GenBank/DDBJ whole genome shotgun (WGS) entry which is preliminary data.</text>
</comment>
<sequence>MRLTYQRDGYAITATSLKEHTMSKKTYTIDAVSLQSDPDMSDLFFHPGSHTAAHESETGQAIHNFLTSRLGVAVLLGSVVAAPSRPPVIATEPFVAKLVGDAAFTDEMKKYAGRVVRQIIEHLGGQWVRRGVKVTVPSRYGSGSIYTFGGKLALEVAT</sequence>
<proteinExistence type="predicted"/>
<dbReference type="EMBL" id="JAIGNK010000003">
    <property type="protein sequence ID" value="MBX7458321.1"/>
    <property type="molecule type" value="Genomic_DNA"/>
</dbReference>
<protein>
    <submittedName>
        <fullName evidence="1">Uncharacterized protein</fullName>
    </submittedName>
</protein>
<gene>
    <name evidence="1" type="ORF">K3152_08695</name>
</gene>
<keyword evidence="2" id="KW-1185">Reference proteome</keyword>
<evidence type="ECO:0000313" key="1">
    <source>
        <dbReference type="EMBL" id="MBX7458321.1"/>
    </source>
</evidence>
<organism evidence="1 2">
    <name type="scientific">Qipengyuania polymorpha</name>
    <dbReference type="NCBI Taxonomy" id="2867234"/>
    <lineage>
        <taxon>Bacteria</taxon>
        <taxon>Pseudomonadati</taxon>
        <taxon>Pseudomonadota</taxon>
        <taxon>Alphaproteobacteria</taxon>
        <taxon>Sphingomonadales</taxon>
        <taxon>Erythrobacteraceae</taxon>
        <taxon>Qipengyuania</taxon>
    </lineage>
</organism>
<name>A0ABS7J1F8_9SPHN</name>
<accession>A0ABS7J1F8</accession>
<dbReference type="Proteomes" id="UP000783253">
    <property type="component" value="Unassembled WGS sequence"/>
</dbReference>